<dbReference type="Pfam" id="PF13185">
    <property type="entry name" value="GAF_2"/>
    <property type="match status" value="1"/>
</dbReference>
<evidence type="ECO:0000256" key="5">
    <source>
        <dbReference type="ARBA" id="ARBA00023012"/>
    </source>
</evidence>
<dbReference type="InterPro" id="IPR036097">
    <property type="entry name" value="HisK_dim/P_sf"/>
</dbReference>
<dbReference type="STRING" id="229920.ADM99_12335"/>
<dbReference type="SUPFAM" id="SSF47384">
    <property type="entry name" value="Homodimeric domain of signal transducing histidine kinase"/>
    <property type="match status" value="1"/>
</dbReference>
<dbReference type="GO" id="GO:0000155">
    <property type="term" value="F:phosphorelay sensor kinase activity"/>
    <property type="evidence" value="ECO:0007669"/>
    <property type="project" value="InterPro"/>
</dbReference>
<dbReference type="InterPro" id="IPR013656">
    <property type="entry name" value="PAS_4"/>
</dbReference>
<evidence type="ECO:0000256" key="4">
    <source>
        <dbReference type="ARBA" id="ARBA00022777"/>
    </source>
</evidence>
<dbReference type="SUPFAM" id="SSF55781">
    <property type="entry name" value="GAF domain-like"/>
    <property type="match status" value="1"/>
</dbReference>
<dbReference type="SMART" id="SM00387">
    <property type="entry name" value="HATPase_c"/>
    <property type="match status" value="1"/>
</dbReference>
<dbReference type="OrthoDB" id="9784397at2"/>
<dbReference type="SUPFAM" id="SSF55785">
    <property type="entry name" value="PYP-like sensor domain (PAS domain)"/>
    <property type="match status" value="1"/>
</dbReference>
<dbReference type="Gene3D" id="3.30.565.10">
    <property type="entry name" value="Histidine kinase-like ATPase, C-terminal domain"/>
    <property type="match status" value="1"/>
</dbReference>
<dbReference type="Gene3D" id="1.10.287.130">
    <property type="match status" value="1"/>
</dbReference>
<accession>A0A0P6WXM6</accession>
<dbReference type="PANTHER" id="PTHR43065:SF42">
    <property type="entry name" value="TWO-COMPONENT SENSOR PPRA"/>
    <property type="match status" value="1"/>
</dbReference>
<dbReference type="InterPro" id="IPR003018">
    <property type="entry name" value="GAF"/>
</dbReference>
<dbReference type="RefSeq" id="WP_062422800.1">
    <property type="nucleotide sequence ID" value="NZ_BBYA01000011.1"/>
</dbReference>
<gene>
    <name evidence="7" type="ORF">ADM99_12335</name>
</gene>
<proteinExistence type="predicted"/>
<dbReference type="InterPro" id="IPR003594">
    <property type="entry name" value="HATPase_dom"/>
</dbReference>
<dbReference type="Proteomes" id="UP000050430">
    <property type="component" value="Unassembled WGS sequence"/>
</dbReference>
<dbReference type="SUPFAM" id="SSF55874">
    <property type="entry name" value="ATPase domain of HSP90 chaperone/DNA topoisomerase II/histidine kinase"/>
    <property type="match status" value="1"/>
</dbReference>
<evidence type="ECO:0000259" key="6">
    <source>
        <dbReference type="PROSITE" id="PS50109"/>
    </source>
</evidence>
<dbReference type="EMBL" id="LGCK01000012">
    <property type="protein sequence ID" value="KPL71062.1"/>
    <property type="molecule type" value="Genomic_DNA"/>
</dbReference>
<dbReference type="AlphaFoldDB" id="A0A0P6WXM6"/>
<evidence type="ECO:0000313" key="7">
    <source>
        <dbReference type="EMBL" id="KPL71062.1"/>
    </source>
</evidence>
<dbReference type="InterPro" id="IPR004358">
    <property type="entry name" value="Sig_transdc_His_kin-like_C"/>
</dbReference>
<dbReference type="SMART" id="SM00065">
    <property type="entry name" value="GAF"/>
    <property type="match status" value="1"/>
</dbReference>
<dbReference type="CDD" id="cd00082">
    <property type="entry name" value="HisKA"/>
    <property type="match status" value="1"/>
</dbReference>
<dbReference type="PROSITE" id="PS50109">
    <property type="entry name" value="HIS_KIN"/>
    <property type="match status" value="1"/>
</dbReference>
<dbReference type="InterPro" id="IPR003661">
    <property type="entry name" value="HisK_dim/P_dom"/>
</dbReference>
<dbReference type="EC" id="2.7.13.3" evidence="2"/>
<keyword evidence="4" id="KW-0808">Transferase</keyword>
<dbReference type="InterPro" id="IPR029016">
    <property type="entry name" value="GAF-like_dom_sf"/>
</dbReference>
<dbReference type="Gene3D" id="3.30.450.20">
    <property type="entry name" value="PAS domain"/>
    <property type="match status" value="1"/>
</dbReference>
<evidence type="ECO:0000256" key="2">
    <source>
        <dbReference type="ARBA" id="ARBA00012438"/>
    </source>
</evidence>
<evidence type="ECO:0000256" key="3">
    <source>
        <dbReference type="ARBA" id="ARBA00022553"/>
    </source>
</evidence>
<name>A0A0P6WXM6_9CHLR</name>
<evidence type="ECO:0000256" key="1">
    <source>
        <dbReference type="ARBA" id="ARBA00000085"/>
    </source>
</evidence>
<keyword evidence="4" id="KW-0418">Kinase</keyword>
<dbReference type="InterPro" id="IPR036890">
    <property type="entry name" value="HATPase_C_sf"/>
</dbReference>
<dbReference type="PRINTS" id="PR00344">
    <property type="entry name" value="BCTRLSENSOR"/>
</dbReference>
<reference evidence="7 8" key="1">
    <citation type="submission" date="2015-07" db="EMBL/GenBank/DDBJ databases">
        <title>Genome sequence of Leptolinea tardivitalis DSM 16556.</title>
        <authorList>
            <person name="Hemp J."/>
            <person name="Ward L.M."/>
            <person name="Pace L.A."/>
            <person name="Fischer W.W."/>
        </authorList>
    </citation>
    <scope>NUCLEOTIDE SEQUENCE [LARGE SCALE GENOMIC DNA]</scope>
    <source>
        <strain evidence="7 8">YMTK-2</strain>
    </source>
</reference>
<dbReference type="InterPro" id="IPR005467">
    <property type="entry name" value="His_kinase_dom"/>
</dbReference>
<keyword evidence="5" id="KW-0902">Two-component regulatory system</keyword>
<organism evidence="7 8">
    <name type="scientific">Leptolinea tardivitalis</name>
    <dbReference type="NCBI Taxonomy" id="229920"/>
    <lineage>
        <taxon>Bacteria</taxon>
        <taxon>Bacillati</taxon>
        <taxon>Chloroflexota</taxon>
        <taxon>Anaerolineae</taxon>
        <taxon>Anaerolineales</taxon>
        <taxon>Anaerolineaceae</taxon>
        <taxon>Leptolinea</taxon>
    </lineage>
</organism>
<protein>
    <recommendedName>
        <fullName evidence="2">histidine kinase</fullName>
        <ecNumber evidence="2">2.7.13.3</ecNumber>
    </recommendedName>
</protein>
<dbReference type="InterPro" id="IPR035965">
    <property type="entry name" value="PAS-like_dom_sf"/>
</dbReference>
<dbReference type="Pfam" id="PF02518">
    <property type="entry name" value="HATPase_c"/>
    <property type="match status" value="1"/>
</dbReference>
<comment type="catalytic activity">
    <reaction evidence="1">
        <text>ATP + protein L-histidine = ADP + protein N-phospho-L-histidine.</text>
        <dbReference type="EC" id="2.7.13.3"/>
    </reaction>
</comment>
<feature type="domain" description="Histidine kinase" evidence="6">
    <location>
        <begin position="482"/>
        <end position="691"/>
    </location>
</feature>
<dbReference type="Pfam" id="PF00512">
    <property type="entry name" value="HisKA"/>
    <property type="match status" value="1"/>
</dbReference>
<sequence>MTTVQRPEKDRSWEESVEALAGLLAGQEQLKPALHSGLSFVLDKLQLTSGLILAPEWNKGDPLITVGVGNTKHWENQMHSTESFLNTLLKKASETPGGEIVSDSAGKLIIFPLISADGSQGLMLINLRSFIKEEKDFLEAASFLLGQRISTYYNQLGMVQYRKGMDLISQIFAGLNSMTAGEELETRLVRNLRDIFDCQAASIALISENSDSLLIKKSLADGDDWIYQVSIKPGKGLLGACMQEHKPFIINQPVLDTRFDPEIDSIPGIDATSLALVPLTSSDQVSGVVELINHREGGFTRGDLDLLEKLGESIAHLLRNIQMTEQLKVMNAHLEASRWELVRSRNTLRSLFDNLPDSLYIIDRKYRLVAVNMARANRVNAEPRQIINHLCYEALYKRSEPCTNCLVAETFYNHIITNRTERVWDGSDHPLEWDITAYPILEEEDEVPQVIIFERDVTEKNMMGAILIQSEKMAAVGQLAAGIAHEINNPLTVVLANAQLLERSLPKDSDDAEAVDLISRAGTRALQVVRNLLNFARKEQSEVKPTDINQSIQSALDMLRHEFLERSIEFTFEPGNNLSMIMASPENLSGVWVNILINAMDAMVGIQGKIRIVTQQNGNEIRVIINDNGHGIEPEKLKRIFEPFYTTKEVGKGTGLGLSICHRVIKQHGGNILVDSQVGVGTTFTIILPAY</sequence>
<dbReference type="Pfam" id="PF08448">
    <property type="entry name" value="PAS_4"/>
    <property type="match status" value="1"/>
</dbReference>
<comment type="caution">
    <text evidence="7">The sequence shown here is derived from an EMBL/GenBank/DDBJ whole genome shotgun (WGS) entry which is preliminary data.</text>
</comment>
<keyword evidence="8" id="KW-1185">Reference proteome</keyword>
<dbReference type="SMART" id="SM00388">
    <property type="entry name" value="HisKA"/>
    <property type="match status" value="1"/>
</dbReference>
<dbReference type="PANTHER" id="PTHR43065">
    <property type="entry name" value="SENSOR HISTIDINE KINASE"/>
    <property type="match status" value="1"/>
</dbReference>
<evidence type="ECO:0000313" key="8">
    <source>
        <dbReference type="Proteomes" id="UP000050430"/>
    </source>
</evidence>
<keyword evidence="3" id="KW-0597">Phosphoprotein</keyword>
<dbReference type="Gene3D" id="3.30.450.40">
    <property type="match status" value="1"/>
</dbReference>